<proteinExistence type="predicted"/>
<gene>
    <name evidence="1" type="ORF">ONT16_00270</name>
</gene>
<dbReference type="AlphaFoldDB" id="A0AAP3BBH7"/>
<dbReference type="RefSeq" id="WP_264965066.1">
    <property type="nucleotide sequence ID" value="NZ_JAPDVK010000001.1"/>
</dbReference>
<organism evidence="1 2">
    <name type="scientific">Segatella copri</name>
    <dbReference type="NCBI Taxonomy" id="165179"/>
    <lineage>
        <taxon>Bacteria</taxon>
        <taxon>Pseudomonadati</taxon>
        <taxon>Bacteroidota</taxon>
        <taxon>Bacteroidia</taxon>
        <taxon>Bacteroidales</taxon>
        <taxon>Prevotellaceae</taxon>
        <taxon>Segatella</taxon>
    </lineage>
</organism>
<evidence type="ECO:0000313" key="2">
    <source>
        <dbReference type="Proteomes" id="UP001209344"/>
    </source>
</evidence>
<protein>
    <submittedName>
        <fullName evidence="1">Uncharacterized protein</fullName>
    </submittedName>
</protein>
<sequence>MNNLQFKKPRFDAILRNKKGLEMLSEECTPAELVDNKLRRFYARLETILQSGQPTEPYSVCIATGIKNNPDYIKIKTTLGNLGLWNDKLARLHHGLDE</sequence>
<accession>A0AAP3BBH7</accession>
<name>A0AAP3BBH7_9BACT</name>
<reference evidence="1" key="1">
    <citation type="submission" date="2022-11" db="EMBL/GenBank/DDBJ databases">
        <title>Genomic repertoires linked with pathogenic potency of arthritogenic Prevotella copri isolated from the gut of rheumatoid arthritis patients.</title>
        <authorList>
            <person name="Nii T."/>
            <person name="Maeda Y."/>
            <person name="Motooka D."/>
            <person name="Naito M."/>
            <person name="Matsumoto Y."/>
            <person name="Ogawa T."/>
            <person name="Oguro-Igashira E."/>
            <person name="Kishikawa T."/>
            <person name="Yamashita M."/>
            <person name="Koizumi S."/>
            <person name="Kurakawa T."/>
            <person name="Okumura R."/>
            <person name="Kayama H."/>
            <person name="Murakami M."/>
            <person name="Sakaguchi T."/>
            <person name="Das B."/>
            <person name="Nakamura S."/>
            <person name="Okada Y."/>
            <person name="Kumanogoh A."/>
            <person name="Takeda K."/>
        </authorList>
    </citation>
    <scope>NUCLEOTIDE SEQUENCE</scope>
    <source>
        <strain evidence="1">F3-75</strain>
    </source>
</reference>
<dbReference type="Proteomes" id="UP001209344">
    <property type="component" value="Unassembled WGS sequence"/>
</dbReference>
<comment type="caution">
    <text evidence="1">The sequence shown here is derived from an EMBL/GenBank/DDBJ whole genome shotgun (WGS) entry which is preliminary data.</text>
</comment>
<evidence type="ECO:0000313" key="1">
    <source>
        <dbReference type="EMBL" id="MCW4126724.1"/>
    </source>
</evidence>
<dbReference type="EMBL" id="JAPDVK010000001">
    <property type="protein sequence ID" value="MCW4126724.1"/>
    <property type="molecule type" value="Genomic_DNA"/>
</dbReference>